<dbReference type="AlphaFoldDB" id="A0A1I7WI45"/>
<evidence type="ECO:0000313" key="2">
    <source>
        <dbReference type="Proteomes" id="UP000095283"/>
    </source>
</evidence>
<dbReference type="WBParaSite" id="Hba_04661">
    <property type="protein sequence ID" value="Hba_04661"/>
    <property type="gene ID" value="Hba_04661"/>
</dbReference>
<dbReference type="Proteomes" id="UP000095283">
    <property type="component" value="Unplaced"/>
</dbReference>
<sequence>MNNRSSLSRRRIKPFGVANHQQQ</sequence>
<keyword evidence="2" id="KW-1185">Reference proteome</keyword>
<accession>A0A1I7WI45</accession>
<name>A0A1I7WI45_HETBA</name>
<evidence type="ECO:0000256" key="1">
    <source>
        <dbReference type="SAM" id="MobiDB-lite"/>
    </source>
</evidence>
<protein>
    <submittedName>
        <fullName evidence="3">Uncharacterized protein</fullName>
    </submittedName>
</protein>
<reference evidence="3" key="1">
    <citation type="submission" date="2016-11" db="UniProtKB">
        <authorList>
            <consortium name="WormBaseParasite"/>
        </authorList>
    </citation>
    <scope>IDENTIFICATION</scope>
</reference>
<proteinExistence type="predicted"/>
<feature type="region of interest" description="Disordered" evidence="1">
    <location>
        <begin position="1"/>
        <end position="23"/>
    </location>
</feature>
<evidence type="ECO:0000313" key="3">
    <source>
        <dbReference type="WBParaSite" id="Hba_04661"/>
    </source>
</evidence>
<organism evidence="2 3">
    <name type="scientific">Heterorhabditis bacteriophora</name>
    <name type="common">Entomopathogenic nematode worm</name>
    <dbReference type="NCBI Taxonomy" id="37862"/>
    <lineage>
        <taxon>Eukaryota</taxon>
        <taxon>Metazoa</taxon>
        <taxon>Ecdysozoa</taxon>
        <taxon>Nematoda</taxon>
        <taxon>Chromadorea</taxon>
        <taxon>Rhabditida</taxon>
        <taxon>Rhabditina</taxon>
        <taxon>Rhabditomorpha</taxon>
        <taxon>Strongyloidea</taxon>
        <taxon>Heterorhabditidae</taxon>
        <taxon>Heterorhabditis</taxon>
    </lineage>
</organism>